<dbReference type="AlphaFoldDB" id="A0A0P8YEA1"/>
<comment type="caution">
    <text evidence="2">The sequence shown here is derived from an EMBL/GenBank/DDBJ whole genome shotgun (WGS) entry which is preliminary data.</text>
</comment>
<keyword evidence="1" id="KW-0472">Membrane</keyword>
<dbReference type="EMBL" id="LKET01000021">
    <property type="protein sequence ID" value="KPU45529.1"/>
    <property type="molecule type" value="Genomic_DNA"/>
</dbReference>
<feature type="transmembrane region" description="Helical" evidence="1">
    <location>
        <begin position="97"/>
        <end position="115"/>
    </location>
</feature>
<dbReference type="OrthoDB" id="1681403at2"/>
<protein>
    <submittedName>
        <fullName evidence="2">Uncharacterized protein</fullName>
    </submittedName>
</protein>
<feature type="transmembrane region" description="Helical" evidence="1">
    <location>
        <begin position="127"/>
        <end position="145"/>
    </location>
</feature>
<dbReference type="RefSeq" id="WP_054873876.1">
    <property type="nucleotide sequence ID" value="NZ_LKET01000021.1"/>
</dbReference>
<evidence type="ECO:0000313" key="2">
    <source>
        <dbReference type="EMBL" id="KPU45529.1"/>
    </source>
</evidence>
<evidence type="ECO:0000256" key="1">
    <source>
        <dbReference type="SAM" id="Phobius"/>
    </source>
</evidence>
<reference evidence="2 3" key="1">
    <citation type="submission" date="2015-09" db="EMBL/GenBank/DDBJ databases">
        <title>Genome sequence of Oxobacter pfennigii DSM 3222.</title>
        <authorList>
            <person name="Poehlein A."/>
            <person name="Bengelsdorf F.R."/>
            <person name="Schiel-Bengelsdorf B."/>
            <person name="Duerre P."/>
            <person name="Daniel R."/>
        </authorList>
    </citation>
    <scope>NUCLEOTIDE SEQUENCE [LARGE SCALE GENOMIC DNA]</scope>
    <source>
        <strain evidence="2 3">DSM 3222</strain>
    </source>
</reference>
<gene>
    <name evidence="2" type="ORF">OXPF_07620</name>
</gene>
<keyword evidence="1" id="KW-0812">Transmembrane</keyword>
<dbReference type="STRING" id="36849.OXPF_07620"/>
<keyword evidence="1" id="KW-1133">Transmembrane helix</keyword>
<dbReference type="PATRIC" id="fig|36849.3.peg.815"/>
<proteinExistence type="predicted"/>
<keyword evidence="3" id="KW-1185">Reference proteome</keyword>
<evidence type="ECO:0000313" key="3">
    <source>
        <dbReference type="Proteomes" id="UP000050326"/>
    </source>
</evidence>
<dbReference type="Proteomes" id="UP000050326">
    <property type="component" value="Unassembled WGS sequence"/>
</dbReference>
<organism evidence="2 3">
    <name type="scientific">Oxobacter pfennigii</name>
    <dbReference type="NCBI Taxonomy" id="36849"/>
    <lineage>
        <taxon>Bacteria</taxon>
        <taxon>Bacillati</taxon>
        <taxon>Bacillota</taxon>
        <taxon>Clostridia</taxon>
        <taxon>Eubacteriales</taxon>
        <taxon>Clostridiaceae</taxon>
        <taxon>Oxobacter</taxon>
    </lineage>
</organism>
<name>A0A0P8YEA1_9CLOT</name>
<accession>A0A0P8YEA1</accession>
<sequence length="151" mass="17077">MKTDSHIEKILWSIAFPGFGQLLNGDLVKGMVFIALELIINIKSNLNKVIVLSFYGDIETAINTTDYQWLMFYPCIYIFAIWDAYKKSGDDEIKYSFLPFVISAYLGTIGVIYSPTFKIGNILLGPIWLPIICFFSGALIGMIIIKIMSKK</sequence>